<dbReference type="EMBL" id="JAVDXW010000001">
    <property type="protein sequence ID" value="MDR7302674.1"/>
    <property type="molecule type" value="Genomic_DNA"/>
</dbReference>
<dbReference type="RefSeq" id="WP_310274403.1">
    <property type="nucleotide sequence ID" value="NZ_JAVDXW010000001.1"/>
</dbReference>
<keyword evidence="1" id="KW-0175">Coiled coil</keyword>
<feature type="coiled-coil region" evidence="1">
    <location>
        <begin position="102"/>
        <end position="129"/>
    </location>
</feature>
<dbReference type="AlphaFoldDB" id="A0AAE3ZFM8"/>
<accession>A0AAE3ZFM8</accession>
<sequence length="134" mass="14364">MALVSASMAMSGDGDIAGSPDAEQALSSGGATSVGYTIERERIPEAIADLRRALMALEQAADEALRHQHIVAPGGDPYSARAVTTMGSELVANYVSSNARDRESIESMIENLEAAMRRYDAQEDRSTRSFRPES</sequence>
<dbReference type="Proteomes" id="UP001180845">
    <property type="component" value="Unassembled WGS sequence"/>
</dbReference>
<proteinExistence type="predicted"/>
<feature type="region of interest" description="Disordered" evidence="2">
    <location>
        <begin position="11"/>
        <end position="38"/>
    </location>
</feature>
<comment type="caution">
    <text evidence="3">The sequence shown here is derived from an EMBL/GenBank/DDBJ whole genome shotgun (WGS) entry which is preliminary data.</text>
</comment>
<feature type="compositionally biased region" description="Polar residues" evidence="2">
    <location>
        <begin position="25"/>
        <end position="35"/>
    </location>
</feature>
<keyword evidence="4" id="KW-1185">Reference proteome</keyword>
<name>A0AAE3ZFM8_9ACTN</name>
<reference evidence="3" key="1">
    <citation type="submission" date="2023-07" db="EMBL/GenBank/DDBJ databases">
        <title>Sequencing the genomes of 1000 actinobacteria strains.</title>
        <authorList>
            <person name="Klenk H.-P."/>
        </authorList>
    </citation>
    <scope>NUCLEOTIDE SEQUENCE</scope>
    <source>
        <strain evidence="3">DSM 45977</strain>
    </source>
</reference>
<evidence type="ECO:0000256" key="2">
    <source>
        <dbReference type="SAM" id="MobiDB-lite"/>
    </source>
</evidence>
<evidence type="ECO:0000256" key="1">
    <source>
        <dbReference type="SAM" id="Coils"/>
    </source>
</evidence>
<organism evidence="3 4">
    <name type="scientific">Haloactinomyces albus</name>
    <dbReference type="NCBI Taxonomy" id="1352928"/>
    <lineage>
        <taxon>Bacteria</taxon>
        <taxon>Bacillati</taxon>
        <taxon>Actinomycetota</taxon>
        <taxon>Actinomycetes</taxon>
        <taxon>Actinopolysporales</taxon>
        <taxon>Actinopolysporaceae</taxon>
        <taxon>Haloactinomyces</taxon>
    </lineage>
</organism>
<gene>
    <name evidence="3" type="ORF">JOF55_002855</name>
</gene>
<evidence type="ECO:0000313" key="3">
    <source>
        <dbReference type="EMBL" id="MDR7302674.1"/>
    </source>
</evidence>
<protein>
    <submittedName>
        <fullName evidence="3">Uncharacterized protein</fullName>
    </submittedName>
</protein>
<evidence type="ECO:0000313" key="4">
    <source>
        <dbReference type="Proteomes" id="UP001180845"/>
    </source>
</evidence>